<organism evidence="3">
    <name type="scientific">mine drainage metagenome</name>
    <dbReference type="NCBI Taxonomy" id="410659"/>
    <lineage>
        <taxon>unclassified sequences</taxon>
        <taxon>metagenomes</taxon>
        <taxon>ecological metagenomes</taxon>
    </lineage>
</organism>
<evidence type="ECO:0000256" key="1">
    <source>
        <dbReference type="ARBA" id="ARBA00023016"/>
    </source>
</evidence>
<dbReference type="PANTHER" id="PTHR46733:SF4">
    <property type="entry name" value="HEAT SHOCK PROTEIN 21, CHLOROPLASTIC"/>
    <property type="match status" value="1"/>
</dbReference>
<accession>A0A1J5Q8I3</accession>
<dbReference type="GO" id="GO:0009408">
    <property type="term" value="P:response to heat"/>
    <property type="evidence" value="ECO:0007669"/>
    <property type="project" value="InterPro"/>
</dbReference>
<reference evidence="3" key="1">
    <citation type="submission" date="2016-10" db="EMBL/GenBank/DDBJ databases">
        <title>Sequence of Gallionella enrichment culture.</title>
        <authorList>
            <person name="Poehlein A."/>
            <person name="Muehling M."/>
            <person name="Daniel R."/>
        </authorList>
    </citation>
    <scope>NUCLEOTIDE SEQUENCE</scope>
</reference>
<dbReference type="Gene3D" id="2.60.40.790">
    <property type="match status" value="1"/>
</dbReference>
<proteinExistence type="predicted"/>
<name>A0A1J5Q8I3_9ZZZZ</name>
<dbReference type="InterPro" id="IPR008978">
    <property type="entry name" value="HSP20-like_chaperone"/>
</dbReference>
<comment type="caution">
    <text evidence="3">The sequence shown here is derived from an EMBL/GenBank/DDBJ whole genome shotgun (WGS) entry which is preliminary data.</text>
</comment>
<dbReference type="Pfam" id="PF00011">
    <property type="entry name" value="HSP20"/>
    <property type="match status" value="1"/>
</dbReference>
<evidence type="ECO:0000259" key="2">
    <source>
        <dbReference type="PROSITE" id="PS01031"/>
    </source>
</evidence>
<sequence length="119" mass="12884">MNHDSTPSSRRALAPAVDIAEDADGITLRADMPGVPRDALQVQIDGDTLKIRGDIEPALGEGGNARYVELRHGAWERSFTLSRELDSAHVDAALKDGVLTLRIPKAEHARPRRVEVALG</sequence>
<dbReference type="PANTHER" id="PTHR46733">
    <property type="entry name" value="26.5 KDA HEAT SHOCK PROTEIN, MITOCHONDRIAL"/>
    <property type="match status" value="1"/>
</dbReference>
<dbReference type="CDD" id="cd06464">
    <property type="entry name" value="ACD_sHsps-like"/>
    <property type="match status" value="1"/>
</dbReference>
<dbReference type="EMBL" id="MLJW01001128">
    <property type="protein sequence ID" value="OIQ79974.1"/>
    <property type="molecule type" value="Genomic_DNA"/>
</dbReference>
<feature type="domain" description="SHSP" evidence="2">
    <location>
        <begin position="8"/>
        <end position="119"/>
    </location>
</feature>
<dbReference type="AlphaFoldDB" id="A0A1J5Q8I3"/>
<dbReference type="PROSITE" id="PS01031">
    <property type="entry name" value="SHSP"/>
    <property type="match status" value="1"/>
</dbReference>
<evidence type="ECO:0000313" key="3">
    <source>
        <dbReference type="EMBL" id="OIQ79974.1"/>
    </source>
</evidence>
<dbReference type="InterPro" id="IPR002068">
    <property type="entry name" value="A-crystallin/Hsp20_dom"/>
</dbReference>
<dbReference type="SUPFAM" id="SSF49764">
    <property type="entry name" value="HSP20-like chaperones"/>
    <property type="match status" value="1"/>
</dbReference>
<dbReference type="InterPro" id="IPR044587">
    <property type="entry name" value="HSP21-like"/>
</dbReference>
<protein>
    <submittedName>
        <fullName evidence="3">Spore protein SP21</fullName>
    </submittedName>
</protein>
<keyword evidence="1" id="KW-0346">Stress response</keyword>
<gene>
    <name evidence="3" type="primary">hspA_11</name>
    <name evidence="3" type="ORF">GALL_382740</name>
</gene>